<dbReference type="EMBL" id="DVFJ01000009">
    <property type="protein sequence ID" value="HIQ71172.1"/>
    <property type="molecule type" value="Genomic_DNA"/>
</dbReference>
<evidence type="ECO:0000313" key="2">
    <source>
        <dbReference type="Proteomes" id="UP000886887"/>
    </source>
</evidence>
<gene>
    <name evidence="1" type="ORF">IAB73_03055</name>
</gene>
<dbReference type="Gene3D" id="3.40.50.2300">
    <property type="match status" value="1"/>
</dbReference>
<evidence type="ECO:0000313" key="1">
    <source>
        <dbReference type="EMBL" id="HIQ71172.1"/>
    </source>
</evidence>
<evidence type="ECO:0008006" key="3">
    <source>
        <dbReference type="Google" id="ProtNLM"/>
    </source>
</evidence>
<sequence>MQTILVAIKDAHRRRTVVQAVREAQPGAGIREVSTLEDIPSLVQAVQPDVLITALDSERHATLRLLDDMHVLCPQVSCVVVCRMEDFELVRNAATRAGTVDFVLLPLQPADIARVLAGIAERTQALREASADMPAIDVSPSPAQREAEALLAAWASGRRDESTHEALLRRAPHGRAFLLCARAEAGVEPARLEEWLRAYLRTADDLLLAHEQARALLWALVYPAGELGAHWLRARLEAAAAHMRYGEHATMSVGVSEVLNLPGDGLDAAAEQAQTALSYRFFAEPDRSSIAFAEDLMLMAGADVPYLHATEEALYAAVCARSMPRVEQETDALFMHLNAWPRPRPARVMRYVNRLIQQLLLRAGDDGALPPQAVQRGTAQAPALFGTCERLDALKGCVLTVLHSALRA</sequence>
<dbReference type="AlphaFoldDB" id="A0A9D0Z8L5"/>
<proteinExistence type="predicted"/>
<reference evidence="1" key="2">
    <citation type="journal article" date="2021" name="PeerJ">
        <title>Extensive microbial diversity within the chicken gut microbiome revealed by metagenomics and culture.</title>
        <authorList>
            <person name="Gilroy R."/>
            <person name="Ravi A."/>
            <person name="Getino M."/>
            <person name="Pursley I."/>
            <person name="Horton D.L."/>
            <person name="Alikhan N.F."/>
            <person name="Baker D."/>
            <person name="Gharbi K."/>
            <person name="Hall N."/>
            <person name="Watson M."/>
            <person name="Adriaenssens E.M."/>
            <person name="Foster-Nyarko E."/>
            <person name="Jarju S."/>
            <person name="Secka A."/>
            <person name="Antonio M."/>
            <person name="Oren A."/>
            <person name="Chaudhuri R.R."/>
            <person name="La Ragione R."/>
            <person name="Hildebrand F."/>
            <person name="Pallen M.J."/>
        </authorList>
    </citation>
    <scope>NUCLEOTIDE SEQUENCE</scope>
    <source>
        <strain evidence="1">ChiSxjej2B14-6234</strain>
    </source>
</reference>
<organism evidence="1 2">
    <name type="scientific">Candidatus Onthenecus intestinigallinarum</name>
    <dbReference type="NCBI Taxonomy" id="2840875"/>
    <lineage>
        <taxon>Bacteria</taxon>
        <taxon>Bacillati</taxon>
        <taxon>Bacillota</taxon>
        <taxon>Clostridia</taxon>
        <taxon>Eubacteriales</taxon>
        <taxon>Candidatus Onthenecus</taxon>
    </lineage>
</organism>
<dbReference type="Proteomes" id="UP000886887">
    <property type="component" value="Unassembled WGS sequence"/>
</dbReference>
<reference evidence="1" key="1">
    <citation type="submission" date="2020-10" db="EMBL/GenBank/DDBJ databases">
        <authorList>
            <person name="Gilroy R."/>
        </authorList>
    </citation>
    <scope>NUCLEOTIDE SEQUENCE</scope>
    <source>
        <strain evidence="1">ChiSxjej2B14-6234</strain>
    </source>
</reference>
<dbReference type="InterPro" id="IPR011006">
    <property type="entry name" value="CheY-like_superfamily"/>
</dbReference>
<dbReference type="SUPFAM" id="SSF52172">
    <property type="entry name" value="CheY-like"/>
    <property type="match status" value="1"/>
</dbReference>
<name>A0A9D0Z8L5_9FIRM</name>
<protein>
    <recommendedName>
        <fullName evidence="3">Response regulatory domain-containing protein</fullName>
    </recommendedName>
</protein>
<accession>A0A9D0Z8L5</accession>
<comment type="caution">
    <text evidence="1">The sequence shown here is derived from an EMBL/GenBank/DDBJ whole genome shotgun (WGS) entry which is preliminary data.</text>
</comment>